<dbReference type="GO" id="GO:0009117">
    <property type="term" value="P:nucleotide metabolic process"/>
    <property type="evidence" value="ECO:0007669"/>
    <property type="project" value="UniProtKB-KW"/>
</dbReference>
<dbReference type="Proteomes" id="UP000198896">
    <property type="component" value="Unassembled WGS sequence"/>
</dbReference>
<evidence type="ECO:0000313" key="14">
    <source>
        <dbReference type="Proteomes" id="UP000198896"/>
    </source>
</evidence>
<comment type="catalytic activity">
    <reaction evidence="8 10">
        <text>dITP + H2O = dIMP + diphosphate + H(+)</text>
        <dbReference type="Rhea" id="RHEA:28342"/>
        <dbReference type="ChEBI" id="CHEBI:15377"/>
        <dbReference type="ChEBI" id="CHEBI:15378"/>
        <dbReference type="ChEBI" id="CHEBI:33019"/>
        <dbReference type="ChEBI" id="CHEBI:61194"/>
        <dbReference type="ChEBI" id="CHEBI:61382"/>
        <dbReference type="EC" id="3.6.1.66"/>
    </reaction>
</comment>
<dbReference type="GO" id="GO:0036222">
    <property type="term" value="F:XTP diphosphatase activity"/>
    <property type="evidence" value="ECO:0007669"/>
    <property type="project" value="UniProtKB-UniRule"/>
</dbReference>
<keyword evidence="7 10" id="KW-0546">Nucleotide metabolism</keyword>
<keyword evidence="14" id="KW-1185">Reference proteome</keyword>
<feature type="region of interest" description="Disordered" evidence="12">
    <location>
        <begin position="195"/>
        <end position="257"/>
    </location>
</feature>
<comment type="similarity">
    <text evidence="1 10 11">Belongs to the HAM1 NTPase family.</text>
</comment>
<feature type="binding site" evidence="10">
    <location>
        <begin position="152"/>
        <end position="155"/>
    </location>
    <ligand>
        <name>substrate</name>
    </ligand>
</feature>
<dbReference type="EC" id="3.6.1.66" evidence="10"/>
<keyword evidence="6 10" id="KW-0460">Magnesium</keyword>
<evidence type="ECO:0000256" key="6">
    <source>
        <dbReference type="ARBA" id="ARBA00022842"/>
    </source>
</evidence>
<comment type="cofactor">
    <cofactor evidence="10">
        <name>Mg(2+)</name>
        <dbReference type="ChEBI" id="CHEBI:18420"/>
    </cofactor>
    <text evidence="10">Binds 1 Mg(2+) ion per subunit.</text>
</comment>
<dbReference type="GO" id="GO:0005829">
    <property type="term" value="C:cytosol"/>
    <property type="evidence" value="ECO:0007669"/>
    <property type="project" value="TreeGrafter"/>
</dbReference>
<feature type="compositionally biased region" description="Polar residues" evidence="12">
    <location>
        <begin position="214"/>
        <end position="227"/>
    </location>
</feature>
<evidence type="ECO:0000256" key="12">
    <source>
        <dbReference type="SAM" id="MobiDB-lite"/>
    </source>
</evidence>
<organism evidence="13 14">
    <name type="scientific">Succiniclasticum ruminis DSM 9236</name>
    <dbReference type="NCBI Taxonomy" id="1123323"/>
    <lineage>
        <taxon>Bacteria</taxon>
        <taxon>Bacillati</taxon>
        <taxon>Bacillota</taxon>
        <taxon>Negativicutes</taxon>
        <taxon>Acidaminococcales</taxon>
        <taxon>Acidaminococcaceae</taxon>
        <taxon>Succiniclasticum</taxon>
    </lineage>
</organism>
<dbReference type="OrthoDB" id="9807456at2"/>
<feature type="binding site" evidence="10">
    <location>
        <position position="175"/>
    </location>
    <ligand>
        <name>substrate</name>
    </ligand>
</feature>
<evidence type="ECO:0000256" key="5">
    <source>
        <dbReference type="ARBA" id="ARBA00022801"/>
    </source>
</evidence>
<feature type="compositionally biased region" description="Basic and acidic residues" evidence="12">
    <location>
        <begin position="229"/>
        <end position="245"/>
    </location>
</feature>
<dbReference type="GO" id="GO:0000166">
    <property type="term" value="F:nucleotide binding"/>
    <property type="evidence" value="ECO:0007669"/>
    <property type="project" value="UniProtKB-KW"/>
</dbReference>
<feature type="binding site" evidence="10">
    <location>
        <begin position="180"/>
        <end position="181"/>
    </location>
    <ligand>
        <name>substrate</name>
    </ligand>
</feature>
<dbReference type="GO" id="GO:0036220">
    <property type="term" value="F:ITP diphosphatase activity"/>
    <property type="evidence" value="ECO:0007669"/>
    <property type="project" value="UniProtKB-UniRule"/>
</dbReference>
<dbReference type="InterPro" id="IPR029001">
    <property type="entry name" value="ITPase-like_fam"/>
</dbReference>
<dbReference type="GO" id="GO:0017111">
    <property type="term" value="F:ribonucleoside triphosphate phosphatase activity"/>
    <property type="evidence" value="ECO:0007669"/>
    <property type="project" value="InterPro"/>
</dbReference>
<dbReference type="GO" id="GO:0009146">
    <property type="term" value="P:purine nucleoside triphosphate catabolic process"/>
    <property type="evidence" value="ECO:0007669"/>
    <property type="project" value="UniProtKB-UniRule"/>
</dbReference>
<dbReference type="InterPro" id="IPR002637">
    <property type="entry name" value="RdgB/HAM1"/>
</dbReference>
<dbReference type="AlphaFoldDB" id="A0A1I2BJI1"/>
<evidence type="ECO:0000256" key="4">
    <source>
        <dbReference type="ARBA" id="ARBA00022741"/>
    </source>
</evidence>
<feature type="binding site" evidence="10">
    <location>
        <position position="71"/>
    </location>
    <ligand>
        <name>substrate</name>
    </ligand>
</feature>
<evidence type="ECO:0000256" key="1">
    <source>
        <dbReference type="ARBA" id="ARBA00008023"/>
    </source>
</evidence>
<dbReference type="HAMAP" id="MF_01405">
    <property type="entry name" value="Non_canon_purine_NTPase"/>
    <property type="match status" value="1"/>
</dbReference>
<evidence type="ECO:0000256" key="2">
    <source>
        <dbReference type="ARBA" id="ARBA00011738"/>
    </source>
</evidence>
<dbReference type="Gene3D" id="3.90.950.10">
    <property type="match status" value="1"/>
</dbReference>
<dbReference type="GO" id="GO:0035870">
    <property type="term" value="F:dITP diphosphatase activity"/>
    <property type="evidence" value="ECO:0007669"/>
    <property type="project" value="UniProtKB-UniRule"/>
</dbReference>
<feature type="binding site" evidence="10">
    <location>
        <position position="70"/>
    </location>
    <ligand>
        <name>Mg(2+)</name>
        <dbReference type="ChEBI" id="CHEBI:18420"/>
    </ligand>
</feature>
<name>A0A1I2BJI1_9FIRM</name>
<evidence type="ECO:0000256" key="7">
    <source>
        <dbReference type="ARBA" id="ARBA00023080"/>
    </source>
</evidence>
<gene>
    <name evidence="13" type="ORF">SAMN05216245_10921</name>
</gene>
<evidence type="ECO:0000313" key="13">
    <source>
        <dbReference type="EMBL" id="SFE55978.1"/>
    </source>
</evidence>
<comment type="subunit">
    <text evidence="2 10">Homodimer.</text>
</comment>
<evidence type="ECO:0000256" key="3">
    <source>
        <dbReference type="ARBA" id="ARBA00022723"/>
    </source>
</evidence>
<comment type="caution">
    <text evidence="10">Lacks conserved residue(s) required for the propagation of feature annotation.</text>
</comment>
<dbReference type="InterPro" id="IPR020922">
    <property type="entry name" value="dITP/XTP_pyrophosphatase"/>
</dbReference>
<comment type="function">
    <text evidence="10">Pyrophosphatase that catalyzes the hydrolysis of nucleoside triphosphates to their monophosphate derivatives, with a high preference for the non-canonical purine nucleotides XTP (xanthosine triphosphate), dITP (deoxyinosine triphosphate) and ITP. Seems to function as a house-cleaning enzyme that removes non-canonical purine nucleotides from the nucleotide pool, thus preventing their incorporation into DNA/RNA and avoiding chromosomal lesions.</text>
</comment>
<evidence type="ECO:0000256" key="11">
    <source>
        <dbReference type="RuleBase" id="RU003781"/>
    </source>
</evidence>
<dbReference type="CDD" id="cd00515">
    <property type="entry name" value="HAM1"/>
    <property type="match status" value="1"/>
</dbReference>
<sequence>MGTLVIATSNLGKLDEFKEMFKELPVELKCLADYPPLPPPNENGRTFAANAKIKAAYYAKNLKEFCLADDSGLEVKALEGAPGVRSARFAGDDATDKQNNDLLLQQMKFQITRTCRFRCALAVANPTGRIVAETDGSCEGMLLHEPLGENGFGYDPLFWSTELHKGMGEATPEEKNKISHRGKAVSKLIAMWKKTANNKNGGKRPDRQGRKAQQEQQANGKAEQQNGKPKPETKQQPEPKSEAKVPVEPMPEAKANQ</sequence>
<dbReference type="PANTHER" id="PTHR11067:SF9">
    <property type="entry name" value="INOSINE TRIPHOSPHATE PYROPHOSPHATASE"/>
    <property type="match status" value="1"/>
</dbReference>
<feature type="active site" description="Proton acceptor" evidence="10">
    <location>
        <position position="70"/>
    </location>
</feature>
<keyword evidence="4 10" id="KW-0547">Nucleotide-binding</keyword>
<dbReference type="Pfam" id="PF01725">
    <property type="entry name" value="Ham1p_like"/>
    <property type="match status" value="1"/>
</dbReference>
<dbReference type="RefSeq" id="WP_093913596.1">
    <property type="nucleotide sequence ID" value="NZ_FONL01000009.1"/>
</dbReference>
<reference evidence="13 14" key="1">
    <citation type="submission" date="2016-10" db="EMBL/GenBank/DDBJ databases">
        <authorList>
            <person name="de Groot N.N."/>
        </authorList>
    </citation>
    <scope>NUCLEOTIDE SEQUENCE [LARGE SCALE GENOMIC DNA]</scope>
    <source>
        <strain evidence="13 14">DSM 9236</strain>
    </source>
</reference>
<dbReference type="SUPFAM" id="SSF52972">
    <property type="entry name" value="ITPase-like"/>
    <property type="match status" value="1"/>
</dbReference>
<evidence type="ECO:0000256" key="8">
    <source>
        <dbReference type="ARBA" id="ARBA00051875"/>
    </source>
</evidence>
<protein>
    <recommendedName>
        <fullName evidence="10">dITP/XTP pyrophosphatase</fullName>
        <ecNumber evidence="10">3.6.1.66</ecNumber>
    </recommendedName>
    <alternativeName>
        <fullName evidence="10">Non-canonical purine NTP pyrophosphatase</fullName>
    </alternativeName>
    <alternativeName>
        <fullName evidence="10">Non-standard purine NTP pyrophosphatase</fullName>
    </alternativeName>
    <alternativeName>
        <fullName evidence="10">Nucleoside-triphosphate diphosphatase</fullName>
    </alternativeName>
    <alternativeName>
        <fullName evidence="10">Nucleoside-triphosphate pyrophosphatase</fullName>
        <shortName evidence="10">NTPase</shortName>
    </alternativeName>
</protein>
<comment type="catalytic activity">
    <reaction evidence="9 10">
        <text>XTP + H2O = XMP + diphosphate + H(+)</text>
        <dbReference type="Rhea" id="RHEA:28610"/>
        <dbReference type="ChEBI" id="CHEBI:15377"/>
        <dbReference type="ChEBI" id="CHEBI:15378"/>
        <dbReference type="ChEBI" id="CHEBI:33019"/>
        <dbReference type="ChEBI" id="CHEBI:57464"/>
        <dbReference type="ChEBI" id="CHEBI:61314"/>
        <dbReference type="EC" id="3.6.1.66"/>
    </reaction>
</comment>
<comment type="catalytic activity">
    <reaction evidence="10">
        <text>ITP + H2O = IMP + diphosphate + H(+)</text>
        <dbReference type="Rhea" id="RHEA:29399"/>
        <dbReference type="ChEBI" id="CHEBI:15377"/>
        <dbReference type="ChEBI" id="CHEBI:15378"/>
        <dbReference type="ChEBI" id="CHEBI:33019"/>
        <dbReference type="ChEBI" id="CHEBI:58053"/>
        <dbReference type="ChEBI" id="CHEBI:61402"/>
        <dbReference type="EC" id="3.6.1.66"/>
    </reaction>
</comment>
<evidence type="ECO:0000256" key="9">
    <source>
        <dbReference type="ARBA" id="ARBA00052017"/>
    </source>
</evidence>
<evidence type="ECO:0000256" key="10">
    <source>
        <dbReference type="HAMAP-Rule" id="MF_01405"/>
    </source>
</evidence>
<proteinExistence type="inferred from homology"/>
<dbReference type="GO" id="GO:0046872">
    <property type="term" value="F:metal ion binding"/>
    <property type="evidence" value="ECO:0007669"/>
    <property type="project" value="UniProtKB-KW"/>
</dbReference>
<feature type="binding site" evidence="10">
    <location>
        <begin position="8"/>
        <end position="13"/>
    </location>
    <ligand>
        <name>substrate</name>
    </ligand>
</feature>
<dbReference type="NCBIfam" id="TIGR00042">
    <property type="entry name" value="RdgB/HAM1 family non-canonical purine NTP pyrophosphatase"/>
    <property type="match status" value="1"/>
</dbReference>
<dbReference type="EMBL" id="FONL01000009">
    <property type="protein sequence ID" value="SFE55978.1"/>
    <property type="molecule type" value="Genomic_DNA"/>
</dbReference>
<feature type="compositionally biased region" description="Basic and acidic residues" evidence="12">
    <location>
        <begin position="203"/>
        <end position="213"/>
    </location>
</feature>
<accession>A0A1I2BJI1</accession>
<keyword evidence="3 10" id="KW-0479">Metal-binding</keyword>
<dbReference type="FunFam" id="3.90.950.10:FF:000001">
    <property type="entry name" value="dITP/XTP pyrophosphatase"/>
    <property type="match status" value="1"/>
</dbReference>
<keyword evidence="5 10" id="KW-0378">Hydrolase</keyword>
<dbReference type="PANTHER" id="PTHR11067">
    <property type="entry name" value="INOSINE TRIPHOSPHATE PYROPHOSPHATASE/HAM1 PROTEIN"/>
    <property type="match status" value="1"/>
</dbReference>
<dbReference type="STRING" id="1123323.SAMN05216245_10921"/>